<proteinExistence type="inferred from homology"/>
<feature type="compositionally biased region" description="Basic residues" evidence="10">
    <location>
        <begin position="482"/>
        <end position="492"/>
    </location>
</feature>
<accession>A0A8H7M6B9</accession>
<evidence type="ECO:0000256" key="2">
    <source>
        <dbReference type="ARBA" id="ARBA00005145"/>
    </source>
</evidence>
<dbReference type="EC" id="2.3.1.-" evidence="9"/>
<dbReference type="GO" id="GO:0006099">
    <property type="term" value="P:tricarboxylic acid cycle"/>
    <property type="evidence" value="ECO:0007669"/>
    <property type="project" value="UniProtKB-KW"/>
</dbReference>
<feature type="compositionally biased region" description="Low complexity" evidence="10">
    <location>
        <begin position="467"/>
        <end position="480"/>
    </location>
</feature>
<name>A0A8H7M6B9_9AGAM</name>
<feature type="domain" description="Lipoyl-binding" evidence="11">
    <location>
        <begin position="1"/>
        <end position="68"/>
    </location>
</feature>
<evidence type="ECO:0000313" key="13">
    <source>
        <dbReference type="Proteomes" id="UP000614334"/>
    </source>
</evidence>
<feature type="region of interest" description="Disordered" evidence="10">
    <location>
        <begin position="67"/>
        <end position="158"/>
    </location>
</feature>
<dbReference type="PANTHER" id="PTHR43416:SF5">
    <property type="entry name" value="DIHYDROLIPOYLLYSINE-RESIDUE SUCCINYLTRANSFERASE COMPONENT OF 2-OXOGLUTARATE DEHYDROGENASE COMPLEX, MITOCHONDRIAL"/>
    <property type="match status" value="1"/>
</dbReference>
<evidence type="ECO:0000256" key="9">
    <source>
        <dbReference type="RuleBase" id="RU003423"/>
    </source>
</evidence>
<feature type="compositionally biased region" description="Basic and acidic residues" evidence="10">
    <location>
        <begin position="584"/>
        <end position="596"/>
    </location>
</feature>
<dbReference type="SUPFAM" id="SSF52777">
    <property type="entry name" value="CoA-dependent acyltransferases"/>
    <property type="match status" value="1"/>
</dbReference>
<evidence type="ECO:0000256" key="10">
    <source>
        <dbReference type="SAM" id="MobiDB-lite"/>
    </source>
</evidence>
<evidence type="ECO:0000313" key="12">
    <source>
        <dbReference type="EMBL" id="KAF8761671.1"/>
    </source>
</evidence>
<dbReference type="InterPro" id="IPR050537">
    <property type="entry name" value="2-oxoacid_dehydrogenase"/>
</dbReference>
<dbReference type="InterPro" id="IPR011053">
    <property type="entry name" value="Single_hybrid_motif"/>
</dbReference>
<evidence type="ECO:0000256" key="4">
    <source>
        <dbReference type="ARBA" id="ARBA00022532"/>
    </source>
</evidence>
<dbReference type="InterPro" id="IPR003016">
    <property type="entry name" value="2-oxoA_DH_lipoyl-BS"/>
</dbReference>
<evidence type="ECO:0000256" key="6">
    <source>
        <dbReference type="ARBA" id="ARBA00022823"/>
    </source>
</evidence>
<feature type="compositionally biased region" description="Basic and acidic residues" evidence="10">
    <location>
        <begin position="81"/>
        <end position="102"/>
    </location>
</feature>
<dbReference type="Pfam" id="PF00364">
    <property type="entry name" value="Biotin_lipoyl"/>
    <property type="match status" value="1"/>
</dbReference>
<keyword evidence="5 9" id="KW-0808">Transferase</keyword>
<evidence type="ECO:0000256" key="1">
    <source>
        <dbReference type="ARBA" id="ARBA00001938"/>
    </source>
</evidence>
<dbReference type="Gene3D" id="2.40.50.100">
    <property type="match status" value="1"/>
</dbReference>
<comment type="similarity">
    <text evidence="3 9">Belongs to the 2-oxoacid dehydrogenase family.</text>
</comment>
<dbReference type="PANTHER" id="PTHR43416">
    <property type="entry name" value="DIHYDROLIPOYLLYSINE-RESIDUE SUCCINYLTRANSFERASE COMPONENT OF 2-OXOGLUTARATE DEHYDROGENASE COMPLEX, MITOCHONDRIAL-RELATED"/>
    <property type="match status" value="1"/>
</dbReference>
<feature type="region of interest" description="Disordered" evidence="10">
    <location>
        <begin position="1"/>
        <end position="21"/>
    </location>
</feature>
<feature type="compositionally biased region" description="Polar residues" evidence="10">
    <location>
        <begin position="443"/>
        <end position="461"/>
    </location>
</feature>
<dbReference type="SUPFAM" id="SSF51230">
    <property type="entry name" value="Single hybrid motif"/>
    <property type="match status" value="1"/>
</dbReference>
<dbReference type="Gene3D" id="3.30.559.10">
    <property type="entry name" value="Chloramphenicol acetyltransferase-like domain"/>
    <property type="match status" value="1"/>
</dbReference>
<dbReference type="InterPro" id="IPR023213">
    <property type="entry name" value="CAT-like_dom_sf"/>
</dbReference>
<comment type="cofactor">
    <cofactor evidence="1 9">
        <name>(R)-lipoate</name>
        <dbReference type="ChEBI" id="CHEBI:83088"/>
    </cofactor>
</comment>
<dbReference type="CDD" id="cd06849">
    <property type="entry name" value="lipoyl_domain"/>
    <property type="match status" value="1"/>
</dbReference>
<sequence>MAESITEGTLKQWSKQVGDTVNQDDEVATIETDKIDVTVNAPMSGKIVELLFNEEDTVTVGADMFRIEPGEGGASASSQAPKEEKKPEPAAEESKPAPKEESEPAPAPPKEEKEEVKESKKEEKSEKKEDKKEKKEKKEDKKEYETPKPVAGSRGETRVKMNRMRLRIAERLKQSQNAAASLTTFNEIDMGSLMEMRKKYKDEVLDKQGVKLANASIEDEYIVYRDYVDLSVAVATPKGLVTPVVRNAETMNFVEIEREISALGKKARDNKLTLEDMAGGTFTISNGGVFGSLFGTPIINLPQAAVLEKKLTERSGPGMHAIKDRPVVVDGKIEIRPIMVVALTYDHRLLDGREAVTASKGVHRGSAQDASGTMRVGHDRRGAENWLLPFPLPYTLEYPYRLSSIDQHVSRCDPNPSRRLPPDVPAEPSLCSTSRGTAYAGQDTHTGIITLSKPVNAQRQSPRQRKATASAVPAAPSATPNTRRRPKPRGRRQNAEKQSPNGSPAAPKRRNPSRARQTPSPESDPTPAPQLQKPSGRLAKHRRGFTKSTPALCAAFCLPPDGSVPLGPSGYPAHVPIHSCSHAPDSDGQWREEQQKDTPPSPSPRRVREPSKGPLTAPLASGFPIRPVHARSPSEALFNLSLDEPEDEPQDMPVLFRNRGGDKVYAGGRFQNGPDPTMLPAPSFLTGF</sequence>
<dbReference type="GO" id="GO:0016071">
    <property type="term" value="P:mRNA metabolic process"/>
    <property type="evidence" value="ECO:0007669"/>
    <property type="project" value="UniProtKB-ARBA"/>
</dbReference>
<evidence type="ECO:0000256" key="3">
    <source>
        <dbReference type="ARBA" id="ARBA00007317"/>
    </source>
</evidence>
<comment type="caution">
    <text evidence="12">The sequence shown here is derived from an EMBL/GenBank/DDBJ whole genome shotgun (WGS) entry which is preliminary data.</text>
</comment>
<evidence type="ECO:0000256" key="8">
    <source>
        <dbReference type="ARBA" id="ARBA00023315"/>
    </source>
</evidence>
<protein>
    <recommendedName>
        <fullName evidence="9">Dihydrolipoamide acetyltransferase component of pyruvate dehydrogenase complex</fullName>
        <ecNumber evidence="9">2.3.1.-</ecNumber>
    </recommendedName>
</protein>
<dbReference type="PROSITE" id="PS00189">
    <property type="entry name" value="LIPOYL"/>
    <property type="match status" value="1"/>
</dbReference>
<comment type="pathway">
    <text evidence="2">Amino-acid degradation; L-lysine degradation via saccharopine pathway; glutaryl-CoA from L-lysine: step 6/6.</text>
</comment>
<feature type="region of interest" description="Disordered" evidence="10">
    <location>
        <begin position="577"/>
        <end position="626"/>
    </location>
</feature>
<dbReference type="GO" id="GO:0004149">
    <property type="term" value="F:dihydrolipoyllysine-residue succinyltransferase activity"/>
    <property type="evidence" value="ECO:0007669"/>
    <property type="project" value="TreeGrafter"/>
</dbReference>
<dbReference type="InterPro" id="IPR001078">
    <property type="entry name" value="2-oxoacid_DH_actylTfrase"/>
</dbReference>
<feature type="region of interest" description="Disordered" evidence="10">
    <location>
        <begin position="409"/>
        <end position="542"/>
    </location>
</feature>
<reference evidence="12" key="1">
    <citation type="submission" date="2020-09" db="EMBL/GenBank/DDBJ databases">
        <title>Comparative genome analyses of four rice-infecting Rhizoctonia solani isolates reveal extensive enrichment of homogalacturonan modification genes.</title>
        <authorList>
            <person name="Lee D.-Y."/>
            <person name="Jeon J."/>
            <person name="Kim K.-T."/>
            <person name="Cheong K."/>
            <person name="Song H."/>
            <person name="Choi G."/>
            <person name="Ko J."/>
            <person name="Opiyo S.O."/>
            <person name="Zuo S."/>
            <person name="Madhav S."/>
            <person name="Lee Y.-H."/>
            <person name="Wang G.-L."/>
        </authorList>
    </citation>
    <scope>NUCLEOTIDE SEQUENCE</scope>
    <source>
        <strain evidence="12">AG1-IA B2</strain>
    </source>
</reference>
<keyword evidence="7" id="KW-0809">Transit peptide</keyword>
<feature type="region of interest" description="Disordered" evidence="10">
    <location>
        <begin position="666"/>
        <end position="688"/>
    </location>
</feature>
<keyword evidence="6 9" id="KW-0450">Lipoyl</keyword>
<evidence type="ECO:0000256" key="5">
    <source>
        <dbReference type="ARBA" id="ARBA00022679"/>
    </source>
</evidence>
<dbReference type="Pfam" id="PF15365">
    <property type="entry name" value="PNRC"/>
    <property type="match status" value="1"/>
</dbReference>
<dbReference type="Proteomes" id="UP000614334">
    <property type="component" value="Unassembled WGS sequence"/>
</dbReference>
<dbReference type="EMBL" id="JACYCF010000001">
    <property type="protein sequence ID" value="KAF8761671.1"/>
    <property type="molecule type" value="Genomic_DNA"/>
</dbReference>
<dbReference type="InterPro" id="IPR000089">
    <property type="entry name" value="Biotin_lipoyl"/>
</dbReference>
<organism evidence="12 13">
    <name type="scientific">Rhizoctonia solani</name>
    <dbReference type="NCBI Taxonomy" id="456999"/>
    <lineage>
        <taxon>Eukaryota</taxon>
        <taxon>Fungi</taxon>
        <taxon>Dikarya</taxon>
        <taxon>Basidiomycota</taxon>
        <taxon>Agaricomycotina</taxon>
        <taxon>Agaricomycetes</taxon>
        <taxon>Cantharellales</taxon>
        <taxon>Ceratobasidiaceae</taxon>
        <taxon>Rhizoctonia</taxon>
    </lineage>
</organism>
<dbReference type="Pfam" id="PF00198">
    <property type="entry name" value="2-oxoacid_dh"/>
    <property type="match status" value="2"/>
</dbReference>
<dbReference type="AlphaFoldDB" id="A0A8H7M6B9"/>
<keyword evidence="8 9" id="KW-0012">Acyltransferase</keyword>
<dbReference type="InterPro" id="IPR028322">
    <property type="entry name" value="PNRC-like_rgn"/>
</dbReference>
<dbReference type="GO" id="GO:0005739">
    <property type="term" value="C:mitochondrion"/>
    <property type="evidence" value="ECO:0007669"/>
    <property type="project" value="TreeGrafter"/>
</dbReference>
<evidence type="ECO:0000256" key="7">
    <source>
        <dbReference type="ARBA" id="ARBA00022946"/>
    </source>
</evidence>
<gene>
    <name evidence="12" type="ORF">RHS01_00748</name>
</gene>
<evidence type="ECO:0000259" key="11">
    <source>
        <dbReference type="PROSITE" id="PS50968"/>
    </source>
</evidence>
<dbReference type="PROSITE" id="PS50968">
    <property type="entry name" value="BIOTINYL_LIPOYL"/>
    <property type="match status" value="1"/>
</dbReference>
<feature type="compositionally biased region" description="Basic and acidic residues" evidence="10">
    <location>
        <begin position="109"/>
        <end position="146"/>
    </location>
</feature>
<keyword evidence="4" id="KW-0816">Tricarboxylic acid cycle</keyword>